<organism evidence="8 9">
    <name type="scientific">Trifolium subterraneum</name>
    <name type="common">Subterranean clover</name>
    <dbReference type="NCBI Taxonomy" id="3900"/>
    <lineage>
        <taxon>Eukaryota</taxon>
        <taxon>Viridiplantae</taxon>
        <taxon>Streptophyta</taxon>
        <taxon>Embryophyta</taxon>
        <taxon>Tracheophyta</taxon>
        <taxon>Spermatophyta</taxon>
        <taxon>Magnoliopsida</taxon>
        <taxon>eudicotyledons</taxon>
        <taxon>Gunneridae</taxon>
        <taxon>Pentapetalae</taxon>
        <taxon>rosids</taxon>
        <taxon>fabids</taxon>
        <taxon>Fabales</taxon>
        <taxon>Fabaceae</taxon>
        <taxon>Papilionoideae</taxon>
        <taxon>50 kb inversion clade</taxon>
        <taxon>NPAAA clade</taxon>
        <taxon>Hologalegina</taxon>
        <taxon>IRL clade</taxon>
        <taxon>Trifolieae</taxon>
        <taxon>Trifolium</taxon>
    </lineage>
</organism>
<feature type="domain" description="NB-ARC" evidence="4">
    <location>
        <begin position="142"/>
        <end position="220"/>
    </location>
</feature>
<keyword evidence="2" id="KW-0677">Repeat</keyword>
<dbReference type="InterPro" id="IPR002182">
    <property type="entry name" value="NB-ARC"/>
</dbReference>
<dbReference type="Pfam" id="PF23559">
    <property type="entry name" value="WHD_DRP"/>
    <property type="match status" value="1"/>
</dbReference>
<dbReference type="Pfam" id="PF25019">
    <property type="entry name" value="LRR_R13L1-DRL21"/>
    <property type="match status" value="1"/>
</dbReference>
<evidence type="ECO:0000259" key="7">
    <source>
        <dbReference type="Pfam" id="PF25019"/>
    </source>
</evidence>
<dbReference type="AlphaFoldDB" id="A0A2Z6N993"/>
<dbReference type="PANTHER" id="PTHR36766:SF40">
    <property type="entry name" value="DISEASE RESISTANCE PROTEIN RGA3"/>
    <property type="match status" value="1"/>
</dbReference>
<protein>
    <submittedName>
        <fullName evidence="8">Uncharacterized protein</fullName>
    </submittedName>
</protein>
<evidence type="ECO:0000259" key="5">
    <source>
        <dbReference type="Pfam" id="PF23247"/>
    </source>
</evidence>
<dbReference type="InterPro" id="IPR001611">
    <property type="entry name" value="Leu-rich_rpt"/>
</dbReference>
<dbReference type="PROSITE" id="PS51450">
    <property type="entry name" value="LRR"/>
    <property type="match status" value="1"/>
</dbReference>
<dbReference type="GO" id="GO:0043531">
    <property type="term" value="F:ADP binding"/>
    <property type="evidence" value="ECO:0007669"/>
    <property type="project" value="InterPro"/>
</dbReference>
<feature type="domain" description="R13L1/DRL21-like LRR repeat region" evidence="7">
    <location>
        <begin position="641"/>
        <end position="769"/>
    </location>
</feature>
<dbReference type="Pfam" id="PF00560">
    <property type="entry name" value="LRR_1"/>
    <property type="match status" value="1"/>
</dbReference>
<dbReference type="SUPFAM" id="SSF52540">
    <property type="entry name" value="P-loop containing nucleoside triphosphate hydrolases"/>
    <property type="match status" value="1"/>
</dbReference>
<feature type="domain" description="NB-ARC" evidence="4">
    <location>
        <begin position="222"/>
        <end position="299"/>
    </location>
</feature>
<evidence type="ECO:0000256" key="2">
    <source>
        <dbReference type="ARBA" id="ARBA00022737"/>
    </source>
</evidence>
<dbReference type="InterPro" id="IPR057135">
    <property type="entry name" value="At4g27190-like_LRR"/>
</dbReference>
<proteinExistence type="predicted"/>
<dbReference type="GO" id="GO:0006952">
    <property type="term" value="P:defense response"/>
    <property type="evidence" value="ECO:0007669"/>
    <property type="project" value="UniProtKB-KW"/>
</dbReference>
<evidence type="ECO:0000313" key="9">
    <source>
        <dbReference type="Proteomes" id="UP000242715"/>
    </source>
</evidence>
<evidence type="ECO:0000256" key="1">
    <source>
        <dbReference type="ARBA" id="ARBA00022614"/>
    </source>
</evidence>
<keyword evidence="9" id="KW-1185">Reference proteome</keyword>
<dbReference type="InterPro" id="IPR032675">
    <property type="entry name" value="LRR_dom_sf"/>
</dbReference>
<dbReference type="Gene3D" id="3.40.50.300">
    <property type="entry name" value="P-loop containing nucleotide triphosphate hydrolases"/>
    <property type="match status" value="1"/>
</dbReference>
<dbReference type="InterPro" id="IPR058922">
    <property type="entry name" value="WHD_DRP"/>
</dbReference>
<dbReference type="PANTHER" id="PTHR36766">
    <property type="entry name" value="PLANT BROAD-SPECTRUM MILDEW RESISTANCE PROTEIN RPW8"/>
    <property type="match status" value="1"/>
</dbReference>
<dbReference type="Gene3D" id="3.80.10.10">
    <property type="entry name" value="Ribonuclease Inhibitor"/>
    <property type="match status" value="4"/>
</dbReference>
<dbReference type="EMBL" id="DF973321">
    <property type="protein sequence ID" value="GAU25777.1"/>
    <property type="molecule type" value="Genomic_DNA"/>
</dbReference>
<name>A0A2Z6N993_TRISU</name>
<dbReference type="Proteomes" id="UP000242715">
    <property type="component" value="Unassembled WGS sequence"/>
</dbReference>
<dbReference type="OrthoDB" id="1397969at2759"/>
<reference evidence="9" key="1">
    <citation type="journal article" date="2017" name="Front. Plant Sci.">
        <title>Climate Clever Clovers: New Paradigm to Reduce the Environmental Footprint of Ruminants by Breeding Low Methanogenic Forages Utilizing Haplotype Variation.</title>
        <authorList>
            <person name="Kaur P."/>
            <person name="Appels R."/>
            <person name="Bayer P.E."/>
            <person name="Keeble-Gagnere G."/>
            <person name="Wang J."/>
            <person name="Hirakawa H."/>
            <person name="Shirasawa K."/>
            <person name="Vercoe P."/>
            <person name="Stefanova K."/>
            <person name="Durmic Z."/>
            <person name="Nichols P."/>
            <person name="Revell C."/>
            <person name="Isobe S.N."/>
            <person name="Edwards D."/>
            <person name="Erskine W."/>
        </authorList>
    </citation>
    <scope>NUCLEOTIDE SEQUENCE [LARGE SCALE GENOMIC DNA]</scope>
    <source>
        <strain evidence="9">cv. Daliak</strain>
    </source>
</reference>
<dbReference type="SUPFAM" id="SSF52058">
    <property type="entry name" value="L domain-like"/>
    <property type="match status" value="2"/>
</dbReference>
<evidence type="ECO:0000259" key="4">
    <source>
        <dbReference type="Pfam" id="PF00931"/>
    </source>
</evidence>
<accession>A0A2Z6N993</accession>
<dbReference type="InterPro" id="IPR036388">
    <property type="entry name" value="WH-like_DNA-bd_sf"/>
</dbReference>
<dbReference type="Gene3D" id="1.10.10.10">
    <property type="entry name" value="Winged helix-like DNA-binding domain superfamily/Winged helix DNA-binding domain"/>
    <property type="match status" value="1"/>
</dbReference>
<evidence type="ECO:0000259" key="6">
    <source>
        <dbReference type="Pfam" id="PF23559"/>
    </source>
</evidence>
<feature type="domain" description="Disease resistance protein winged helix" evidence="6">
    <location>
        <begin position="379"/>
        <end position="445"/>
    </location>
</feature>
<dbReference type="PRINTS" id="PR00364">
    <property type="entry name" value="DISEASERSIST"/>
</dbReference>
<dbReference type="InterPro" id="IPR027417">
    <property type="entry name" value="P-loop_NTPase"/>
</dbReference>
<sequence>MDVAMIYHSISNILQWKNSLKPLANRLTGIDINQIETILIGINEKLQKHTGHSLEWLQKVKDVVIDFNDLMEDLRQKEVTGGLSLNDRFKATLQAKKATGELKLLLNDKEAAAAAANTDDDRRKSAYEVFEKSIKSAVFGREDEKKKIVDQMLKPNNSDTVPVVIAIFGVPGIGKTKLADIVCKDDHVKAHFGFQPIWINDFQFLNETFDVKSIAKRVTTTNSKRLLLVIDDLRVEIEHDHLEKLQKKLKETIGSTDITILVTTRSNHVANSIAAAAGHVLNLQGLNQEESRSLFRCVNEPNRAEPEPKIVKDCNGVPLLILIIATLMKNRGGHSILQEAAAATLTEEDVERKFIQELEFFYYGNLPTHQKLCFSYCSMFAEDYLIDADRLIQLWSAEGFLTIHSDKIPEQQFGRACFDYFVPLVFHQVEEENKYRMNPLMHKLAKQVATDCNENIIVDSMGERVHSRMLRALFDYPIDMLCGIPDSMFEQAKKLRTILLPYNSNNPRLPHEVRMTASTCDKIFNTFLSLCVLDMHDLGIKTVPSSIEDVKYLRYLDLSNNNIEKLPSCITNLIHMQTLKLSQCHVLKELPKDIGDLSSLNHLDIEGCLDLTHLPSGINKLTSLQTLSLFVASKKQVMGGLRSLMDLNNLKGHMEISHLEQVKFSPSEEAAKYEFLKNKKLEFLTLRWDHDEEGEEKSEVDEDKKSLECLQPHPNLRMLLVVGYNGHTLSNWLTSLQYLVKFTLNDCPNCQFLPTMDKLQHLKVLQLRRLDSLEFIAKNNQVGSSIPIFFPSLKELTIADCPKLKSWWEKEISGNDRPFFRCISKLNIQYCPRLACMPLYPGLDEELILVESNVDSMRDTMHTKSIKTSNSQSQPFSKLKYMVIERIDHSPPESWLKNFISLEELHIRDCSNFKSIPQGFKSLSSLQSLSIEKCEELVLDVDMSKDEWEKPTEWEGLKNLSSLTLRSIPKLKSLPWGVENVKSLKDLRIYDCKALISLPESIGNLTSLEKLVISECRKLDSLPKGMANLSKLHTLNIMDCPLLLPRCQPDTGDDWPQISHIINKSVRETPRDLREL</sequence>
<evidence type="ECO:0000313" key="8">
    <source>
        <dbReference type="EMBL" id="GAU25777.1"/>
    </source>
</evidence>
<evidence type="ECO:0000256" key="3">
    <source>
        <dbReference type="ARBA" id="ARBA00022821"/>
    </source>
</evidence>
<dbReference type="InterPro" id="IPR056789">
    <property type="entry name" value="LRR_R13L1-DRL21"/>
</dbReference>
<gene>
    <name evidence="8" type="ORF">TSUD_222340</name>
</gene>
<keyword evidence="3" id="KW-0611">Plant defense</keyword>
<dbReference type="Pfam" id="PF23247">
    <property type="entry name" value="LRR_RPS2"/>
    <property type="match status" value="1"/>
</dbReference>
<keyword evidence="1" id="KW-0433">Leucine-rich repeat</keyword>
<dbReference type="Pfam" id="PF00931">
    <property type="entry name" value="NB-ARC"/>
    <property type="match status" value="2"/>
</dbReference>
<feature type="domain" description="Disease resistance protein At4g27190-like leucine-rich repeats" evidence="5">
    <location>
        <begin position="887"/>
        <end position="1017"/>
    </location>
</feature>